<proteinExistence type="predicted"/>
<organism evidence="1 2">
    <name type="scientific">Acinetobacter seifertii</name>
    <dbReference type="NCBI Taxonomy" id="1530123"/>
    <lineage>
        <taxon>Bacteria</taxon>
        <taxon>Pseudomonadati</taxon>
        <taxon>Pseudomonadota</taxon>
        <taxon>Gammaproteobacteria</taxon>
        <taxon>Moraxellales</taxon>
        <taxon>Moraxellaceae</taxon>
        <taxon>Acinetobacter</taxon>
        <taxon>Acinetobacter calcoaceticus/baumannii complex</taxon>
    </lineage>
</organism>
<reference evidence="1 2" key="2">
    <citation type="submission" date="2020-09" db="EMBL/GenBank/DDBJ databases">
        <authorList>
            <person name="Chen F.-J."/>
            <person name="Lee Y.-T."/>
        </authorList>
    </citation>
    <scope>NUCLEOTIDE SEQUENCE [LARGE SCALE GENOMIC DNA]</scope>
    <source>
        <strain evidence="1 2">AS72</strain>
    </source>
</reference>
<evidence type="ECO:0000313" key="2">
    <source>
        <dbReference type="Proteomes" id="UP000516745"/>
    </source>
</evidence>
<dbReference type="Proteomes" id="UP000516745">
    <property type="component" value="Chromosome"/>
</dbReference>
<dbReference type="AlphaFoldDB" id="A0A7H2Q3T4"/>
<protein>
    <submittedName>
        <fullName evidence="1">Uncharacterized protein</fullName>
    </submittedName>
</protein>
<name>A0A7H2Q3T4_9GAMM</name>
<sequence length="171" mass="20882">MIDVSPEHIERIIEGAWHPDTVEFYNFENEFYRLDFSKEEDARYAINKWLSIDKWHSIESMLQHKEDLRYCITKKKYPLGNVDLNNLDGDATHVQKPNISNEYWDSWDSWDGWDSWDKNFFNFLLILWDEWFHEPFIPANLSQYRERIDREFVEFPHMPELWGKPKYKVGA</sequence>
<reference evidence="2" key="1">
    <citation type="submission" date="2020-09" db="EMBL/GenBank/DDBJ databases">
        <title>Clinical and molecular characterization of Acinetobacter seifertii in Taiwan.</title>
        <authorList>
            <person name="Li L.-H."/>
            <person name="Yang Y.-S."/>
            <person name="Sun J.-R."/>
            <person name="Huang T.-W."/>
            <person name="Huang W.-C."/>
            <person name="Wang Y.-C."/>
            <person name="Kuo T.-H."/>
            <person name="Kuo S.-C."/>
            <person name="Chen T.-L."/>
        </authorList>
    </citation>
    <scope>NUCLEOTIDE SEQUENCE [LARGE SCALE GENOMIC DNA]</scope>
    <source>
        <strain evidence="2">AS72</strain>
    </source>
</reference>
<accession>A0A7H2Q3T4</accession>
<dbReference type="EMBL" id="CP061565">
    <property type="protein sequence ID" value="QNX09767.1"/>
    <property type="molecule type" value="Genomic_DNA"/>
</dbReference>
<gene>
    <name evidence="1" type="ORF">IC795_06290</name>
</gene>
<evidence type="ECO:0000313" key="1">
    <source>
        <dbReference type="EMBL" id="QNX09767.1"/>
    </source>
</evidence>